<dbReference type="EMBL" id="CP078093">
    <property type="protein sequence ID" value="QXM07449.1"/>
    <property type="molecule type" value="Genomic_DNA"/>
</dbReference>
<dbReference type="PANTHER" id="PTHR30501:SF2">
    <property type="entry name" value="UPF0597 PROTEIN YHAM"/>
    <property type="match status" value="1"/>
</dbReference>
<feature type="domain" description="Serine dehydratase-like alpha subunit" evidence="2">
    <location>
        <begin position="140"/>
        <end position="404"/>
    </location>
</feature>
<dbReference type="HAMAP" id="MF_01845">
    <property type="entry name" value="UPF0597"/>
    <property type="match status" value="1"/>
</dbReference>
<dbReference type="GO" id="GO:0003941">
    <property type="term" value="F:L-serine ammonia-lyase activity"/>
    <property type="evidence" value="ECO:0007669"/>
    <property type="project" value="UniProtKB-EC"/>
</dbReference>
<keyword evidence="4" id="KW-1185">Reference proteome</keyword>
<accession>A0ABX8RGB2</accession>
<evidence type="ECO:0000313" key="4">
    <source>
        <dbReference type="Proteomes" id="UP000886818"/>
    </source>
</evidence>
<gene>
    <name evidence="3" type="ORF">KVH43_09300</name>
</gene>
<evidence type="ECO:0000256" key="1">
    <source>
        <dbReference type="HAMAP-Rule" id="MF_01845"/>
    </source>
</evidence>
<dbReference type="PIRSF" id="PIRSF006054">
    <property type="entry name" value="UCP006054"/>
    <property type="match status" value="1"/>
</dbReference>
<proteinExistence type="inferred from homology"/>
<evidence type="ECO:0000313" key="3">
    <source>
        <dbReference type="EMBL" id="QXM07449.1"/>
    </source>
</evidence>
<organism evidence="3 4">
    <name type="scientific">Crassaminicella indica</name>
    <dbReference type="NCBI Taxonomy" id="2855394"/>
    <lineage>
        <taxon>Bacteria</taxon>
        <taxon>Bacillati</taxon>
        <taxon>Bacillota</taxon>
        <taxon>Clostridia</taxon>
        <taxon>Eubacteriales</taxon>
        <taxon>Clostridiaceae</taxon>
        <taxon>Crassaminicella</taxon>
    </lineage>
</organism>
<dbReference type="Pfam" id="PF03313">
    <property type="entry name" value="SDH_alpha"/>
    <property type="match status" value="1"/>
</dbReference>
<keyword evidence="3" id="KW-0456">Lyase</keyword>
<reference evidence="3" key="1">
    <citation type="submission" date="2021-07" db="EMBL/GenBank/DDBJ databases">
        <title>Complete genome sequence of Crassaminicella sp. 143-21, isolated from a deep-sea hydrothermal vent.</title>
        <authorList>
            <person name="Li X."/>
        </authorList>
    </citation>
    <scope>NUCLEOTIDE SEQUENCE</scope>
    <source>
        <strain evidence="3">143-21</strain>
    </source>
</reference>
<name>A0ABX8RGB2_9CLOT</name>
<comment type="similarity">
    <text evidence="1">Belongs to the UPF0597 family.</text>
</comment>
<evidence type="ECO:0000259" key="2">
    <source>
        <dbReference type="Pfam" id="PF03313"/>
    </source>
</evidence>
<dbReference type="PANTHER" id="PTHR30501">
    <property type="entry name" value="UPF0597 PROTEIN YHAM"/>
    <property type="match status" value="1"/>
</dbReference>
<dbReference type="InterPro" id="IPR021144">
    <property type="entry name" value="UPF0597"/>
</dbReference>
<dbReference type="InterPro" id="IPR005130">
    <property type="entry name" value="Ser_deHydtase-like_asu"/>
</dbReference>
<dbReference type="Proteomes" id="UP000886818">
    <property type="component" value="Chromosome"/>
</dbReference>
<sequence length="412" mass="44477">MGCTEPVAVALACAKAKELIDFNYIKKAEVYVSPNIYKNGLSVGIPNTNEVGLHIAAALGFIGGKSEKELQVLDGIQEKDVVLANELLESGKLTLGIKDTKEKIYVEVNFVSDQGSSKSIIKGKHNRFTYLERNQEVLLEEKECIGKAKDDMNLLYTLKINDIIKEIEKIPYEEIAFMMEGIEMNEKIAMEGLKQKRGMGVGFSLYENMKKGMLSDDLMNYAMMITAAASDARMSGMSMSVMSSNGSGNNGLTAILPIVAYKNKFHVEKERLARALAISHIMNSYIKYYIGRLSAICGCGVAAATGASVAIVWLMGANDKQIEGTIKNMIANVSGMICDGAKVGCALKLATSAATAVQSAILALNNNIVPAKNGIVADTAEETIKNLGTLSQEGMSITDHVILKVMKNMQAS</sequence>
<protein>
    <recommendedName>
        <fullName evidence="1">UPF0597 protein KVH43_09300</fullName>
    </recommendedName>
</protein>